<protein>
    <submittedName>
        <fullName evidence="1">Uncharacterized protein</fullName>
    </submittedName>
</protein>
<sequence length="105" mass="12280">MSYMASHAELFVEKKRSQIQMILSKMPSQFSVTVRGYTKRNVKCWYPSESSKSIAKLAKRTSSRVRIGRSTTAYLEYHSWFLIRIFAFRYTTSITHNHRTCSEAS</sequence>
<dbReference type="AlphaFoldDB" id="A0AAV9UC56"/>
<accession>A0AAV9UC56</accession>
<name>A0AAV9UC56_9PEZI</name>
<evidence type="ECO:0000313" key="2">
    <source>
        <dbReference type="Proteomes" id="UP001375240"/>
    </source>
</evidence>
<proteinExistence type="predicted"/>
<gene>
    <name evidence="1" type="ORF">TWF696_001612</name>
</gene>
<dbReference type="Proteomes" id="UP001375240">
    <property type="component" value="Unassembled WGS sequence"/>
</dbReference>
<comment type="caution">
    <text evidence="1">The sequence shown here is derived from an EMBL/GenBank/DDBJ whole genome shotgun (WGS) entry which is preliminary data.</text>
</comment>
<dbReference type="EMBL" id="JAVHNQ010000010">
    <property type="protein sequence ID" value="KAK6338141.1"/>
    <property type="molecule type" value="Genomic_DNA"/>
</dbReference>
<reference evidence="1 2" key="1">
    <citation type="submission" date="2019-10" db="EMBL/GenBank/DDBJ databases">
        <authorList>
            <person name="Palmer J.M."/>
        </authorList>
    </citation>
    <scope>NUCLEOTIDE SEQUENCE [LARGE SCALE GENOMIC DNA]</scope>
    <source>
        <strain evidence="1 2">TWF696</strain>
    </source>
</reference>
<keyword evidence="2" id="KW-1185">Reference proteome</keyword>
<organism evidence="1 2">
    <name type="scientific">Orbilia brochopaga</name>
    <dbReference type="NCBI Taxonomy" id="3140254"/>
    <lineage>
        <taxon>Eukaryota</taxon>
        <taxon>Fungi</taxon>
        <taxon>Dikarya</taxon>
        <taxon>Ascomycota</taxon>
        <taxon>Pezizomycotina</taxon>
        <taxon>Orbiliomycetes</taxon>
        <taxon>Orbiliales</taxon>
        <taxon>Orbiliaceae</taxon>
        <taxon>Orbilia</taxon>
    </lineage>
</organism>
<evidence type="ECO:0000313" key="1">
    <source>
        <dbReference type="EMBL" id="KAK6338141.1"/>
    </source>
</evidence>